<keyword evidence="2" id="KW-0378">Hydrolase</keyword>
<dbReference type="Proteomes" id="UP000800092">
    <property type="component" value="Unassembled WGS sequence"/>
</dbReference>
<protein>
    <submittedName>
        <fullName evidence="2">N-terminal nucleophile aminohydrolase</fullName>
    </submittedName>
</protein>
<dbReference type="OrthoDB" id="444432at2759"/>
<dbReference type="Pfam" id="PF13522">
    <property type="entry name" value="GATase_6"/>
    <property type="match status" value="1"/>
</dbReference>
<dbReference type="GO" id="GO:0006751">
    <property type="term" value="P:glutathione catabolic process"/>
    <property type="evidence" value="ECO:0007669"/>
    <property type="project" value="TreeGrafter"/>
</dbReference>
<sequence>MCRWFAYISHSEPCLLEDVLISPKHSLSKQVHDHYLPKLIHHDSAVNVRDQQKQIDARNVLYNIDGLGVAWYTSAKSDFHSPNIGGTVVINEGLRPAMYKTIQPPLNDFNFRSICANTSTRCCFAHIRAASATAIASVNNHPFIFGRYAFMHNGVVSDFVRIQRQLSQLIDDDAFANIQGSTDSEHLAAVYMTFLTGGKGRAAWEVSYELHDMLDAMQRTIALVVKLQNDVLGQKKRPNSLNLALTDGKKLVTVRFRNHKTEEPPSLYYSTTAGVKLNRKYPERSDGTENPIAMKREDEHGGHLIVASEPSTYKASDWTLIKRNHFLMYDGAKVELDPVKYEDSWDADDPE</sequence>
<dbReference type="InterPro" id="IPR029055">
    <property type="entry name" value="Ntn_hydrolases_N"/>
</dbReference>
<dbReference type="InterPro" id="IPR052373">
    <property type="entry name" value="Gamma-glu_amide_hydrolase"/>
</dbReference>
<proteinExistence type="predicted"/>
<dbReference type="InterPro" id="IPR017932">
    <property type="entry name" value="GATase_2_dom"/>
</dbReference>
<dbReference type="CDD" id="cd01908">
    <property type="entry name" value="YafJ"/>
    <property type="match status" value="1"/>
</dbReference>
<dbReference type="Gene3D" id="3.60.20.10">
    <property type="entry name" value="Glutamine Phosphoribosylpyrophosphate, subunit 1, domain 1"/>
    <property type="match status" value="1"/>
</dbReference>
<reference evidence="2" key="1">
    <citation type="journal article" date="2020" name="Stud. Mycol.">
        <title>101 Dothideomycetes genomes: a test case for predicting lifestyles and emergence of pathogens.</title>
        <authorList>
            <person name="Haridas S."/>
            <person name="Albert R."/>
            <person name="Binder M."/>
            <person name="Bloem J."/>
            <person name="Labutti K."/>
            <person name="Salamov A."/>
            <person name="Andreopoulos B."/>
            <person name="Baker S."/>
            <person name="Barry K."/>
            <person name="Bills G."/>
            <person name="Bluhm B."/>
            <person name="Cannon C."/>
            <person name="Castanera R."/>
            <person name="Culley D."/>
            <person name="Daum C."/>
            <person name="Ezra D."/>
            <person name="Gonzalez J."/>
            <person name="Henrissat B."/>
            <person name="Kuo A."/>
            <person name="Liang C."/>
            <person name="Lipzen A."/>
            <person name="Lutzoni F."/>
            <person name="Magnuson J."/>
            <person name="Mondo S."/>
            <person name="Nolan M."/>
            <person name="Ohm R."/>
            <person name="Pangilinan J."/>
            <person name="Park H.-J."/>
            <person name="Ramirez L."/>
            <person name="Alfaro M."/>
            <person name="Sun H."/>
            <person name="Tritt A."/>
            <person name="Yoshinaga Y."/>
            <person name="Zwiers L.-H."/>
            <person name="Turgeon B."/>
            <person name="Goodwin S."/>
            <person name="Spatafora J."/>
            <person name="Crous P."/>
            <person name="Grigoriev I."/>
        </authorList>
    </citation>
    <scope>NUCLEOTIDE SEQUENCE</scope>
    <source>
        <strain evidence="2">Tuck. ex Michener</strain>
    </source>
</reference>
<evidence type="ECO:0000313" key="3">
    <source>
        <dbReference type="Proteomes" id="UP000800092"/>
    </source>
</evidence>
<keyword evidence="3" id="KW-1185">Reference proteome</keyword>
<evidence type="ECO:0000313" key="2">
    <source>
        <dbReference type="EMBL" id="KAF2235858.1"/>
    </source>
</evidence>
<name>A0A6A6HDE5_VIRVR</name>
<dbReference type="SUPFAM" id="SSF56235">
    <property type="entry name" value="N-terminal nucleophile aminohydrolases (Ntn hydrolases)"/>
    <property type="match status" value="1"/>
</dbReference>
<organism evidence="2 3">
    <name type="scientific">Viridothelium virens</name>
    <name type="common">Speckled blister lichen</name>
    <name type="synonym">Trypethelium virens</name>
    <dbReference type="NCBI Taxonomy" id="1048519"/>
    <lineage>
        <taxon>Eukaryota</taxon>
        <taxon>Fungi</taxon>
        <taxon>Dikarya</taxon>
        <taxon>Ascomycota</taxon>
        <taxon>Pezizomycotina</taxon>
        <taxon>Dothideomycetes</taxon>
        <taxon>Dothideomycetes incertae sedis</taxon>
        <taxon>Trypetheliales</taxon>
        <taxon>Trypetheliaceae</taxon>
        <taxon>Viridothelium</taxon>
    </lineage>
</organism>
<dbReference type="PANTHER" id="PTHR43187">
    <property type="entry name" value="GLUTAMINE AMIDOTRANSFERASE DUG3-RELATED"/>
    <property type="match status" value="1"/>
</dbReference>
<dbReference type="GO" id="GO:0008242">
    <property type="term" value="F:omega peptidase activity"/>
    <property type="evidence" value="ECO:0007669"/>
    <property type="project" value="TreeGrafter"/>
</dbReference>
<evidence type="ECO:0000259" key="1">
    <source>
        <dbReference type="PROSITE" id="PS51278"/>
    </source>
</evidence>
<dbReference type="PROSITE" id="PS51278">
    <property type="entry name" value="GATASE_TYPE_2"/>
    <property type="match status" value="1"/>
</dbReference>
<dbReference type="GO" id="GO:0061672">
    <property type="term" value="C:glutathione hydrolase complex"/>
    <property type="evidence" value="ECO:0007669"/>
    <property type="project" value="TreeGrafter"/>
</dbReference>
<dbReference type="PANTHER" id="PTHR43187:SF1">
    <property type="entry name" value="GLUTAMINE AMIDOTRANSFERASE DUG3-RELATED"/>
    <property type="match status" value="1"/>
</dbReference>
<dbReference type="AlphaFoldDB" id="A0A6A6HDE5"/>
<gene>
    <name evidence="2" type="ORF">EV356DRAFT_464291</name>
</gene>
<dbReference type="GO" id="GO:0005737">
    <property type="term" value="C:cytoplasm"/>
    <property type="evidence" value="ECO:0007669"/>
    <property type="project" value="TreeGrafter"/>
</dbReference>
<dbReference type="EMBL" id="ML991788">
    <property type="protein sequence ID" value="KAF2235858.1"/>
    <property type="molecule type" value="Genomic_DNA"/>
</dbReference>
<accession>A0A6A6HDE5</accession>
<feature type="domain" description="Glutamine amidotransferase type-2" evidence="1">
    <location>
        <begin position="2"/>
        <end position="351"/>
    </location>
</feature>